<evidence type="ECO:0000256" key="1">
    <source>
        <dbReference type="ARBA" id="ARBA00022603"/>
    </source>
</evidence>
<dbReference type="GO" id="GO:0005634">
    <property type="term" value="C:nucleus"/>
    <property type="evidence" value="ECO:0007669"/>
    <property type="project" value="UniProtKB-SubCell"/>
</dbReference>
<dbReference type="GO" id="GO:0032259">
    <property type="term" value="P:methylation"/>
    <property type="evidence" value="ECO:0007669"/>
    <property type="project" value="UniProtKB-KW"/>
</dbReference>
<dbReference type="PANTHER" id="PTHR13271:SF34">
    <property type="entry name" value="N-LYSINE METHYLTRANSFERASE SETD6"/>
    <property type="match status" value="1"/>
</dbReference>
<dbReference type="PROSITE" id="PS50280">
    <property type="entry name" value="SET"/>
    <property type="match status" value="1"/>
</dbReference>
<dbReference type="Pfam" id="PF09273">
    <property type="entry name" value="Rubis-subs-bind"/>
    <property type="match status" value="1"/>
</dbReference>
<evidence type="ECO:0000313" key="6">
    <source>
        <dbReference type="Proteomes" id="UP000315783"/>
    </source>
</evidence>
<dbReference type="FunFam" id="3.90.1410.10:FF:000007">
    <property type="entry name" value="Ribosomal lysine N-methyltransferase 4"/>
    <property type="match status" value="1"/>
</dbReference>
<name>A0A545UZ19_9HYPO</name>
<feature type="domain" description="SET" evidence="4">
    <location>
        <begin position="28"/>
        <end position="281"/>
    </location>
</feature>
<protein>
    <submittedName>
        <fullName evidence="5">SET domain-containing protein RMS1</fullName>
    </submittedName>
</protein>
<dbReference type="AlphaFoldDB" id="A0A545UZ19"/>
<keyword evidence="6" id="KW-1185">Reference proteome</keyword>
<dbReference type="Gene3D" id="3.90.1410.10">
    <property type="entry name" value="set domain protein methyltransferase, domain 1"/>
    <property type="match status" value="1"/>
</dbReference>
<dbReference type="SUPFAM" id="SSF81822">
    <property type="entry name" value="RuBisCo LSMT C-terminal, substrate-binding domain"/>
    <property type="match status" value="1"/>
</dbReference>
<evidence type="ECO:0000256" key="2">
    <source>
        <dbReference type="ARBA" id="ARBA00022679"/>
    </source>
</evidence>
<gene>
    <name evidence="5" type="ORF">IF1G_06719</name>
</gene>
<keyword evidence="3" id="KW-0949">S-adenosyl-L-methionine</keyword>
<organism evidence="5 6">
    <name type="scientific">Cordyceps javanica</name>
    <dbReference type="NCBI Taxonomy" id="43265"/>
    <lineage>
        <taxon>Eukaryota</taxon>
        <taxon>Fungi</taxon>
        <taxon>Dikarya</taxon>
        <taxon>Ascomycota</taxon>
        <taxon>Pezizomycotina</taxon>
        <taxon>Sordariomycetes</taxon>
        <taxon>Hypocreomycetidae</taxon>
        <taxon>Hypocreales</taxon>
        <taxon>Cordycipitaceae</taxon>
        <taxon>Cordyceps</taxon>
    </lineage>
</organism>
<proteinExistence type="predicted"/>
<dbReference type="Pfam" id="PF00856">
    <property type="entry name" value="SET"/>
    <property type="match status" value="1"/>
</dbReference>
<evidence type="ECO:0000256" key="3">
    <source>
        <dbReference type="ARBA" id="ARBA00022691"/>
    </source>
</evidence>
<dbReference type="SUPFAM" id="SSF82199">
    <property type="entry name" value="SET domain"/>
    <property type="match status" value="1"/>
</dbReference>
<dbReference type="STRING" id="43265.A0A545UZ19"/>
<accession>A0A545UZ19</accession>
<dbReference type="InterPro" id="IPR050600">
    <property type="entry name" value="SETD3_SETD6_MTase"/>
</dbReference>
<dbReference type="OrthoDB" id="341421at2759"/>
<dbReference type="InterPro" id="IPR001214">
    <property type="entry name" value="SET_dom"/>
</dbReference>
<evidence type="ECO:0000313" key="5">
    <source>
        <dbReference type="EMBL" id="TQV94708.1"/>
    </source>
</evidence>
<dbReference type="InterPro" id="IPR015353">
    <property type="entry name" value="Rubisco_LSMT_subst-bd"/>
</dbReference>
<keyword evidence="1" id="KW-0489">Methyltransferase</keyword>
<dbReference type="Proteomes" id="UP000315783">
    <property type="component" value="Unassembled WGS sequence"/>
</dbReference>
<dbReference type="Gene3D" id="3.90.1420.10">
    <property type="entry name" value="Rubisco LSMT, substrate-binding domain"/>
    <property type="match status" value="1"/>
</dbReference>
<evidence type="ECO:0000259" key="4">
    <source>
        <dbReference type="PROSITE" id="PS50280"/>
    </source>
</evidence>
<keyword evidence="2" id="KW-0808">Transferase</keyword>
<sequence>MTDSFDELTARFLSWFKELPGATFSDAIAIQDLRSRNAGRGIVALRDIAPETVLFTIPRAGIISVETSALRAQVPSLFSDAGAGSSRGVADDDEDPSAASQLDAWGALILVLLYEHLRGAASGWRPYLDVLPATFATPMFWTPAELGALQASAAVAKVGRESAEDAFRGVLLPAVRAHAAVFAGSETLSDDELVALAHRMGSTIMAYAFDLEKDDDDDEGEQEDGWVEDRDGKAMMGMVPMADILNADAEFNAHVNHGDNELTVTALRPIKAGEEILNYYGPHPNSELLRRYGYVTERHARYDVVEIPWDMIEAAAVSQLNLSEEAWAKVRGQLDEDEMEDTFVLERECPEVTSEGTFPAAAAASPPRFAGLPGDLEEQLRDFLRAVRAVDAALVPDKRKRDELQAAITAQALAALEAQYPTTLAQDEQALAAAAADASPGLAGDRERMALVVRVGEKRLLREARAFLETQQSGETSSVKKARLE</sequence>
<dbReference type="GO" id="GO:0016279">
    <property type="term" value="F:protein-lysine N-methyltransferase activity"/>
    <property type="evidence" value="ECO:0007669"/>
    <property type="project" value="UniProtKB-UniRule"/>
</dbReference>
<dbReference type="EMBL" id="SPUK01000009">
    <property type="protein sequence ID" value="TQV94708.1"/>
    <property type="molecule type" value="Genomic_DNA"/>
</dbReference>
<dbReference type="PANTHER" id="PTHR13271">
    <property type="entry name" value="UNCHARACTERIZED PUTATIVE METHYLTRANSFERASE"/>
    <property type="match status" value="1"/>
</dbReference>
<reference evidence="5 6" key="1">
    <citation type="journal article" date="2019" name="Appl. Microbiol. Biotechnol.">
        <title>Genome sequence of Isaria javanica and comparative genome analysis insights into family S53 peptidase evolution in fungal entomopathogens.</title>
        <authorList>
            <person name="Lin R."/>
            <person name="Zhang X."/>
            <person name="Xin B."/>
            <person name="Zou M."/>
            <person name="Gao Y."/>
            <person name="Qin F."/>
            <person name="Hu Q."/>
            <person name="Xie B."/>
            <person name="Cheng X."/>
        </authorList>
    </citation>
    <scope>NUCLEOTIDE SEQUENCE [LARGE SCALE GENOMIC DNA]</scope>
    <source>
        <strain evidence="5 6">IJ1G</strain>
    </source>
</reference>
<comment type="caution">
    <text evidence="5">The sequence shown here is derived from an EMBL/GenBank/DDBJ whole genome shotgun (WGS) entry which is preliminary data.</text>
</comment>
<dbReference type="InterPro" id="IPR046341">
    <property type="entry name" value="SET_dom_sf"/>
</dbReference>
<dbReference type="InterPro" id="IPR036464">
    <property type="entry name" value="Rubisco_LSMT_subst-bd_sf"/>
</dbReference>